<feature type="domain" description="AMP-dependent synthetase/ligase" evidence="2">
    <location>
        <begin position="2"/>
        <end position="144"/>
    </location>
</feature>
<dbReference type="InterPro" id="IPR000873">
    <property type="entry name" value="AMP-dep_synth/lig_dom"/>
</dbReference>
<protein>
    <recommendedName>
        <fullName evidence="2">AMP-dependent synthetase/ligase domain-containing protein</fullName>
    </recommendedName>
</protein>
<dbReference type="OrthoDB" id="429813at2759"/>
<dbReference type="AlphaFoldDB" id="A0A9P6XNB3"/>
<dbReference type="GO" id="GO:0006631">
    <property type="term" value="P:fatty acid metabolic process"/>
    <property type="evidence" value="ECO:0007669"/>
    <property type="project" value="TreeGrafter"/>
</dbReference>
<dbReference type="Proteomes" id="UP000717996">
    <property type="component" value="Unassembled WGS sequence"/>
</dbReference>
<dbReference type="EMBL" id="JAANIT010008386">
    <property type="protein sequence ID" value="KAG1529285.1"/>
    <property type="molecule type" value="Genomic_DNA"/>
</dbReference>
<accession>A0A9P6XNB3</accession>
<dbReference type="GO" id="GO:0031956">
    <property type="term" value="F:medium-chain fatty acid-CoA ligase activity"/>
    <property type="evidence" value="ECO:0007669"/>
    <property type="project" value="TreeGrafter"/>
</dbReference>
<evidence type="ECO:0000313" key="3">
    <source>
        <dbReference type="EMBL" id="KAG1529285.1"/>
    </source>
</evidence>
<dbReference type="SUPFAM" id="SSF56801">
    <property type="entry name" value="Acetyl-CoA synthetase-like"/>
    <property type="match status" value="1"/>
</dbReference>
<comment type="similarity">
    <text evidence="1">Belongs to the ATP-dependent AMP-binding enzyme family.</text>
</comment>
<reference evidence="3" key="1">
    <citation type="journal article" date="2020" name="Microb. Genom.">
        <title>Genetic diversity of clinical and environmental Mucorales isolates obtained from an investigation of mucormycosis cases among solid organ transplant recipients.</title>
        <authorList>
            <person name="Nguyen M.H."/>
            <person name="Kaul D."/>
            <person name="Muto C."/>
            <person name="Cheng S.J."/>
            <person name="Richter R.A."/>
            <person name="Bruno V.M."/>
            <person name="Liu G."/>
            <person name="Beyhan S."/>
            <person name="Sundermann A.J."/>
            <person name="Mounaud S."/>
            <person name="Pasculle A.W."/>
            <person name="Nierman W.C."/>
            <person name="Driscoll E."/>
            <person name="Cumbie R."/>
            <person name="Clancy C.J."/>
            <person name="Dupont C.L."/>
        </authorList>
    </citation>
    <scope>NUCLEOTIDE SEQUENCE</scope>
    <source>
        <strain evidence="3">GL16</strain>
    </source>
</reference>
<dbReference type="InterPro" id="IPR042099">
    <property type="entry name" value="ANL_N_sf"/>
</dbReference>
<evidence type="ECO:0000313" key="4">
    <source>
        <dbReference type="Proteomes" id="UP000717996"/>
    </source>
</evidence>
<dbReference type="PANTHER" id="PTHR43201:SF8">
    <property type="entry name" value="ACYL-COA SYNTHETASE FAMILY MEMBER 3"/>
    <property type="match status" value="1"/>
</dbReference>
<evidence type="ECO:0000256" key="1">
    <source>
        <dbReference type="ARBA" id="ARBA00006432"/>
    </source>
</evidence>
<evidence type="ECO:0000259" key="2">
    <source>
        <dbReference type="Pfam" id="PF00501"/>
    </source>
</evidence>
<dbReference type="PANTHER" id="PTHR43201">
    <property type="entry name" value="ACYL-COA SYNTHETASE"/>
    <property type="match status" value="1"/>
</dbReference>
<comment type="caution">
    <text evidence="3">The sequence shown here is derived from an EMBL/GenBank/DDBJ whole genome shotgun (WGS) entry which is preliminary data.</text>
</comment>
<proteinExistence type="inferred from homology"/>
<name>A0A9P6XNB3_RHIOR</name>
<dbReference type="Pfam" id="PF00501">
    <property type="entry name" value="AMP-binding"/>
    <property type="match status" value="1"/>
</dbReference>
<dbReference type="Gene3D" id="3.40.50.12780">
    <property type="entry name" value="N-terminal domain of ligase-like"/>
    <property type="match status" value="1"/>
</dbReference>
<organism evidence="3 4">
    <name type="scientific">Rhizopus oryzae</name>
    <name type="common">Mucormycosis agent</name>
    <name type="synonym">Rhizopus arrhizus var. delemar</name>
    <dbReference type="NCBI Taxonomy" id="64495"/>
    <lineage>
        <taxon>Eukaryota</taxon>
        <taxon>Fungi</taxon>
        <taxon>Fungi incertae sedis</taxon>
        <taxon>Mucoromycota</taxon>
        <taxon>Mucoromycotina</taxon>
        <taxon>Mucoromycetes</taxon>
        <taxon>Mucorales</taxon>
        <taxon>Mucorineae</taxon>
        <taxon>Rhizopodaceae</taxon>
        <taxon>Rhizopus</taxon>
    </lineage>
</organism>
<gene>
    <name evidence="3" type="ORF">G6F51_014197</name>
</gene>
<sequence length="144" mass="16183">MKLRFTLLAVSPRNSEAAIVNLLEKTNSKVFFTSPKYKAIAKSASVKIEGVSLIVVNPFDIEALLNQPLNDRQNEFIDTSFTEKDLDKPALIIHSSGSTNYPKPIYLTNRYILNICGVFKLCKEQNPHLDLVKQSDVFLICVPL</sequence>